<evidence type="ECO:0000313" key="4">
    <source>
        <dbReference type="Proteomes" id="UP000245870"/>
    </source>
</evidence>
<evidence type="ECO:0000256" key="1">
    <source>
        <dbReference type="SAM" id="Coils"/>
    </source>
</evidence>
<feature type="coiled-coil region" evidence="1">
    <location>
        <begin position="622"/>
        <end position="691"/>
    </location>
</feature>
<comment type="caution">
    <text evidence="3">The sequence shown here is derived from an EMBL/GenBank/DDBJ whole genome shotgun (WGS) entry which is preliminary data.</text>
</comment>
<proteinExistence type="predicted"/>
<dbReference type="Proteomes" id="UP000245870">
    <property type="component" value="Unassembled WGS sequence"/>
</dbReference>
<feature type="region of interest" description="Disordered" evidence="2">
    <location>
        <begin position="25"/>
        <end position="124"/>
    </location>
</feature>
<feature type="compositionally biased region" description="Basic and acidic residues" evidence="2">
    <location>
        <begin position="79"/>
        <end position="92"/>
    </location>
</feature>
<keyword evidence="1" id="KW-0175">Coiled coil</keyword>
<dbReference type="InterPro" id="IPR007139">
    <property type="entry name" value="DUF349"/>
</dbReference>
<gene>
    <name evidence="3" type="ORF">C7379_11072</name>
</gene>
<evidence type="ECO:0000256" key="2">
    <source>
        <dbReference type="SAM" id="MobiDB-lite"/>
    </source>
</evidence>
<dbReference type="AlphaFoldDB" id="A0A2U0U7P9"/>
<sequence>MTCGILLNVNDMTMKDPNHQLLKQLKMDSQDKAQEQIREDEEQKMVQPSTDIENQNNEPTQDGKPVEETLANTETTTPKVEEEKPKTQEKNPAEQLPANENNTTNSEKENESAERKTEKKVYSSKKEVLERIKEIAKSVESPDKDEVDTLKSLFYRFHIAEREQHQKDYLEAGGDPEKYVITPDEDEDSFKAEMQIIKEKRAKIFEKQEAEKAENLKKKLDIIEKIKGMATSPDEANKSFNEFKALQQEFKDIKAVPPEKANEVWRNYQLYVERFYDLLNLNREAREYDFKKNIEMKTTLCEEAEKLDEEPDVVSAFHQLQELHAQYREIGPVAKELRDEIWARFKAASTIINKKHQKHFEVLREKEKENLEKKTELCEKVENITKEDNKTASDWEKHTKQIIAIQQEWKTIGFAPQKMNVKIFERFRAVCDDFFGRKAEFFKGMKEQFAENAEKKKALVEKAKALTNSTDWKATSDKLIALQKEWKTIGMVPKKQGDRLWNEFLTACNHFFEARNAATSDSRHEQRDNLKKKYEIIDKLNTLAENATENAQEQVHQLTEAYNNVGHVPFKDKDKIYKAYHDALDKVYNELHISVAKRKLDNFKNSLKSVAKRGEDAMDNERGRLVRRYEQLKQDIITYENNLGFLNISSKKGNSLVDEMNRKVQKLKDEVELVREKIKAIDNQAKEEEKKDEA</sequence>
<accession>A0A2U0U7P9</accession>
<feature type="compositionally biased region" description="Basic and acidic residues" evidence="2">
    <location>
        <begin position="106"/>
        <end position="124"/>
    </location>
</feature>
<reference evidence="3 4" key="1">
    <citation type="submission" date="2018-05" db="EMBL/GenBank/DDBJ databases">
        <title>Genomic Encyclopedia of Type Strains, Phase IV (KMG-IV): sequencing the most valuable type-strain genomes for metagenomic binning, comparative biology and taxonomic classification.</title>
        <authorList>
            <person name="Goeker M."/>
        </authorList>
    </citation>
    <scope>NUCLEOTIDE SEQUENCE [LARGE SCALE GENOMIC DNA]</scope>
    <source>
        <strain evidence="3 4">DSM 100333</strain>
    </source>
</reference>
<evidence type="ECO:0000313" key="3">
    <source>
        <dbReference type="EMBL" id="PVX53647.1"/>
    </source>
</evidence>
<keyword evidence="4" id="KW-1185">Reference proteome</keyword>
<organism evidence="3 4">
    <name type="scientific">Hallella colorans</name>
    <dbReference type="NCBI Taxonomy" id="1703337"/>
    <lineage>
        <taxon>Bacteria</taxon>
        <taxon>Pseudomonadati</taxon>
        <taxon>Bacteroidota</taxon>
        <taxon>Bacteroidia</taxon>
        <taxon>Bacteroidales</taxon>
        <taxon>Prevotellaceae</taxon>
        <taxon>Hallella</taxon>
    </lineage>
</organism>
<feature type="compositionally biased region" description="Polar residues" evidence="2">
    <location>
        <begin position="46"/>
        <end position="60"/>
    </location>
</feature>
<dbReference type="Pfam" id="PF03993">
    <property type="entry name" value="DUF349"/>
    <property type="match status" value="5"/>
</dbReference>
<dbReference type="EMBL" id="QENY01000010">
    <property type="protein sequence ID" value="PVX53647.1"/>
    <property type="molecule type" value="Genomic_DNA"/>
</dbReference>
<protein>
    <submittedName>
        <fullName evidence="3">Uncharacterized protein DUF349</fullName>
    </submittedName>
</protein>
<feature type="compositionally biased region" description="Basic and acidic residues" evidence="2">
    <location>
        <begin position="25"/>
        <end position="44"/>
    </location>
</feature>
<name>A0A2U0U7P9_9BACT</name>
<feature type="coiled-coil region" evidence="1">
    <location>
        <begin position="537"/>
        <end position="564"/>
    </location>
</feature>